<evidence type="ECO:0000313" key="3">
    <source>
        <dbReference type="EMBL" id="QKE90041.1"/>
    </source>
</evidence>
<dbReference type="InterPro" id="IPR014166">
    <property type="entry name" value="Tol-Pal_acyl-CoA_thioesterase"/>
</dbReference>
<keyword evidence="2" id="KW-0378">Hydrolase</keyword>
<dbReference type="SUPFAM" id="SSF54637">
    <property type="entry name" value="Thioesterase/thiol ester dehydrase-isomerase"/>
    <property type="match status" value="1"/>
</dbReference>
<dbReference type="PANTHER" id="PTHR31793:SF37">
    <property type="entry name" value="ACYL-COA THIOESTER HYDROLASE YBGC"/>
    <property type="match status" value="1"/>
</dbReference>
<dbReference type="InterPro" id="IPR006684">
    <property type="entry name" value="YbgC/YbaW"/>
</dbReference>
<dbReference type="EMBL" id="CP053708">
    <property type="protein sequence ID" value="QKE90041.1"/>
    <property type="molecule type" value="Genomic_DNA"/>
</dbReference>
<reference evidence="3 4" key="1">
    <citation type="journal article" date="2014" name="World J. Microbiol. Biotechnol.">
        <title>Biodiversity and physiological characteristics of Antarctic and Arctic lichens-associated bacteria.</title>
        <authorList>
            <person name="Lee Y.M."/>
            <person name="Kim E.H."/>
            <person name="Lee H.K."/>
            <person name="Hong S.G."/>
        </authorList>
    </citation>
    <scope>NUCLEOTIDE SEQUENCE [LARGE SCALE GENOMIC DNA]</scope>
    <source>
        <strain evidence="3 4">PAMC 26569</strain>
    </source>
</reference>
<dbReference type="PIRSF" id="PIRSF003230">
    <property type="entry name" value="YbgC"/>
    <property type="match status" value="1"/>
</dbReference>
<dbReference type="InterPro" id="IPR050563">
    <property type="entry name" value="4-hydroxybenzoyl-CoA_TE"/>
</dbReference>
<evidence type="ECO:0000313" key="4">
    <source>
        <dbReference type="Proteomes" id="UP000500767"/>
    </source>
</evidence>
<dbReference type="NCBIfam" id="TIGR00051">
    <property type="entry name" value="YbgC/FadM family acyl-CoA thioesterase"/>
    <property type="match status" value="1"/>
</dbReference>
<dbReference type="RefSeq" id="WP_275434260.1">
    <property type="nucleotide sequence ID" value="NZ_CP053708.1"/>
</dbReference>
<dbReference type="InterPro" id="IPR029069">
    <property type="entry name" value="HotDog_dom_sf"/>
</dbReference>
<dbReference type="PANTHER" id="PTHR31793">
    <property type="entry name" value="4-HYDROXYBENZOYL-COA THIOESTERASE FAMILY MEMBER"/>
    <property type="match status" value="1"/>
</dbReference>
<evidence type="ECO:0000256" key="2">
    <source>
        <dbReference type="ARBA" id="ARBA00022801"/>
    </source>
</evidence>
<name>A0A6M8HP34_9PROT</name>
<keyword evidence="4" id="KW-1185">Reference proteome</keyword>
<dbReference type="Proteomes" id="UP000500767">
    <property type="component" value="Chromosome"/>
</dbReference>
<dbReference type="Pfam" id="PF13279">
    <property type="entry name" value="4HBT_2"/>
    <property type="match status" value="1"/>
</dbReference>
<dbReference type="AlphaFoldDB" id="A0A6M8HP34"/>
<comment type="similarity">
    <text evidence="1">Belongs to the 4-hydroxybenzoyl-CoA thioesterase family.</text>
</comment>
<organism evidence="3 4">
    <name type="scientific">Lichenicola cladoniae</name>
    <dbReference type="NCBI Taxonomy" id="1484109"/>
    <lineage>
        <taxon>Bacteria</taxon>
        <taxon>Pseudomonadati</taxon>
        <taxon>Pseudomonadota</taxon>
        <taxon>Alphaproteobacteria</taxon>
        <taxon>Acetobacterales</taxon>
        <taxon>Acetobacteraceae</taxon>
        <taxon>Lichenicola</taxon>
    </lineage>
</organism>
<accession>A0A6M8HP34</accession>
<dbReference type="FunFam" id="3.10.129.10:FF:000004">
    <property type="entry name" value="Tol-pal system-associated acyl-CoA thioesterase"/>
    <property type="match status" value="1"/>
</dbReference>
<gene>
    <name evidence="3" type="primary">ybgC</name>
    <name evidence="3" type="ORF">HN018_08245</name>
</gene>
<dbReference type="GO" id="GO:0047617">
    <property type="term" value="F:fatty acyl-CoA hydrolase activity"/>
    <property type="evidence" value="ECO:0007669"/>
    <property type="project" value="TreeGrafter"/>
</dbReference>
<sequence>MAAHHVQFRVYYEDTDAGGVMYHAQYLAFAERGRSEALRDAGASAASLLEQHGIAFVVRRASLEYLRPLRLDDLVTITTEVAECRSASVRLRQTLSRDGVVHATIDVTLATIRMSDGRPVRMPEPWAGIMASLVASGETAIA</sequence>
<evidence type="ECO:0000256" key="1">
    <source>
        <dbReference type="ARBA" id="ARBA00005953"/>
    </source>
</evidence>
<dbReference type="NCBIfam" id="TIGR02799">
    <property type="entry name" value="thio_ybgC"/>
    <property type="match status" value="1"/>
</dbReference>
<protein>
    <submittedName>
        <fullName evidence="3">Tol-pal system-associated acyl-CoA thioesterase</fullName>
    </submittedName>
</protein>
<proteinExistence type="inferred from homology"/>
<dbReference type="CDD" id="cd00586">
    <property type="entry name" value="4HBT"/>
    <property type="match status" value="1"/>
</dbReference>
<dbReference type="Gene3D" id="3.10.129.10">
    <property type="entry name" value="Hotdog Thioesterase"/>
    <property type="match status" value="1"/>
</dbReference>
<dbReference type="KEGG" id="lck:HN018_08245"/>